<dbReference type="EMBL" id="NEDP02002941">
    <property type="protein sequence ID" value="OWF49812.1"/>
    <property type="molecule type" value="Genomic_DNA"/>
</dbReference>
<comment type="caution">
    <text evidence="3">The sequence shown here is derived from an EMBL/GenBank/DDBJ whole genome shotgun (WGS) entry which is preliminary data.</text>
</comment>
<feature type="domain" description="Peptidase M16 C-terminal" evidence="2">
    <location>
        <begin position="204"/>
        <end position="385"/>
    </location>
</feature>
<dbReference type="InterPro" id="IPR011249">
    <property type="entry name" value="Metalloenz_LuxS/M16"/>
</dbReference>
<proteinExistence type="predicted"/>
<evidence type="ECO:0000313" key="3">
    <source>
        <dbReference type="EMBL" id="OWF49812.1"/>
    </source>
</evidence>
<dbReference type="PANTHER" id="PTHR11851:SF226">
    <property type="entry name" value="CYTOCHROME B-C1 COMPLEX SUBUNIT 2, MITOCHONDRIAL"/>
    <property type="match status" value="1"/>
</dbReference>
<dbReference type="InterPro" id="IPR050361">
    <property type="entry name" value="MPP/UQCRC_Complex"/>
</dbReference>
<dbReference type="InterPro" id="IPR011765">
    <property type="entry name" value="Pept_M16_N"/>
</dbReference>
<dbReference type="OrthoDB" id="6369905at2759"/>
<evidence type="ECO:0000259" key="1">
    <source>
        <dbReference type="Pfam" id="PF00675"/>
    </source>
</evidence>
<name>A0A210QM53_MIZYE</name>
<dbReference type="Pfam" id="PF05193">
    <property type="entry name" value="Peptidase_M16_C"/>
    <property type="match status" value="1"/>
</dbReference>
<evidence type="ECO:0000259" key="2">
    <source>
        <dbReference type="Pfam" id="PF05193"/>
    </source>
</evidence>
<dbReference type="FunFam" id="3.30.830.10:FF:000039">
    <property type="entry name" value="Ubiquinol-cytochrome c reductase core subunit 2"/>
    <property type="match status" value="1"/>
</dbReference>
<dbReference type="GO" id="GO:0005739">
    <property type="term" value="C:mitochondrion"/>
    <property type="evidence" value="ECO:0007669"/>
    <property type="project" value="TreeGrafter"/>
</dbReference>
<protein>
    <submittedName>
        <fullName evidence="3">Cytochrome b-c1 complex subunit 2, mitochondrial</fullName>
    </submittedName>
</protein>
<dbReference type="STRING" id="6573.A0A210QM53"/>
<keyword evidence="4" id="KW-1185">Reference proteome</keyword>
<gene>
    <name evidence="3" type="ORF">KP79_PYT05726</name>
</gene>
<reference evidence="3 4" key="1">
    <citation type="journal article" date="2017" name="Nat. Ecol. Evol.">
        <title>Scallop genome provides insights into evolution of bilaterian karyotype and development.</title>
        <authorList>
            <person name="Wang S."/>
            <person name="Zhang J."/>
            <person name="Jiao W."/>
            <person name="Li J."/>
            <person name="Xun X."/>
            <person name="Sun Y."/>
            <person name="Guo X."/>
            <person name="Huan P."/>
            <person name="Dong B."/>
            <person name="Zhang L."/>
            <person name="Hu X."/>
            <person name="Sun X."/>
            <person name="Wang J."/>
            <person name="Zhao C."/>
            <person name="Wang Y."/>
            <person name="Wang D."/>
            <person name="Huang X."/>
            <person name="Wang R."/>
            <person name="Lv J."/>
            <person name="Li Y."/>
            <person name="Zhang Z."/>
            <person name="Liu B."/>
            <person name="Lu W."/>
            <person name="Hui Y."/>
            <person name="Liang J."/>
            <person name="Zhou Z."/>
            <person name="Hou R."/>
            <person name="Li X."/>
            <person name="Liu Y."/>
            <person name="Li H."/>
            <person name="Ning X."/>
            <person name="Lin Y."/>
            <person name="Zhao L."/>
            <person name="Xing Q."/>
            <person name="Dou J."/>
            <person name="Li Y."/>
            <person name="Mao J."/>
            <person name="Guo H."/>
            <person name="Dou H."/>
            <person name="Li T."/>
            <person name="Mu C."/>
            <person name="Jiang W."/>
            <person name="Fu Q."/>
            <person name="Fu X."/>
            <person name="Miao Y."/>
            <person name="Liu J."/>
            <person name="Yu Q."/>
            <person name="Li R."/>
            <person name="Liao H."/>
            <person name="Li X."/>
            <person name="Kong Y."/>
            <person name="Jiang Z."/>
            <person name="Chourrout D."/>
            <person name="Li R."/>
            <person name="Bao Z."/>
        </authorList>
    </citation>
    <scope>NUCLEOTIDE SEQUENCE [LARGE SCALE GENOMIC DNA]</scope>
    <source>
        <strain evidence="3 4">PY_sf001</strain>
    </source>
</reference>
<dbReference type="GO" id="GO:0046872">
    <property type="term" value="F:metal ion binding"/>
    <property type="evidence" value="ECO:0007669"/>
    <property type="project" value="InterPro"/>
</dbReference>
<dbReference type="AlphaFoldDB" id="A0A210QM53"/>
<organism evidence="3 4">
    <name type="scientific">Mizuhopecten yessoensis</name>
    <name type="common">Japanese scallop</name>
    <name type="synonym">Patinopecten yessoensis</name>
    <dbReference type="NCBI Taxonomy" id="6573"/>
    <lineage>
        <taxon>Eukaryota</taxon>
        <taxon>Metazoa</taxon>
        <taxon>Spiralia</taxon>
        <taxon>Lophotrochozoa</taxon>
        <taxon>Mollusca</taxon>
        <taxon>Bivalvia</taxon>
        <taxon>Autobranchia</taxon>
        <taxon>Pteriomorphia</taxon>
        <taxon>Pectinida</taxon>
        <taxon>Pectinoidea</taxon>
        <taxon>Pectinidae</taxon>
        <taxon>Mizuhopecten</taxon>
    </lineage>
</organism>
<dbReference type="SUPFAM" id="SSF63411">
    <property type="entry name" value="LuxS/MPP-like metallohydrolase"/>
    <property type="match status" value="2"/>
</dbReference>
<feature type="domain" description="Peptidase M16 N-terminal" evidence="1">
    <location>
        <begin position="55"/>
        <end position="197"/>
    </location>
</feature>
<evidence type="ECO:0000313" key="4">
    <source>
        <dbReference type="Proteomes" id="UP000242188"/>
    </source>
</evidence>
<dbReference type="Pfam" id="PF00675">
    <property type="entry name" value="Peptidase_M16"/>
    <property type="match status" value="1"/>
</dbReference>
<dbReference type="InterPro" id="IPR007863">
    <property type="entry name" value="Peptidase_M16_C"/>
</dbReference>
<dbReference type="PANTHER" id="PTHR11851">
    <property type="entry name" value="METALLOPROTEASE"/>
    <property type="match status" value="1"/>
</dbReference>
<dbReference type="Proteomes" id="UP000242188">
    <property type="component" value="Unassembled WGS sequence"/>
</dbReference>
<sequence length="461" mass="49242">MLSTRAARSVARSLKGQVRFYAVPKPSEDIIPHANVPKFEKEPQKVTKLENGLTVASIENASPISKVGIAVKAGARYESAGYEGTTHFLRNALALSTASTHGVSVVREIQKNGCNMRCAANREYLFYQVEGTRDTIEAGIDIMTMVVTEPLYLKHEMKTVTGLVDFDLKTLQPEALLMEDLHAAAFKGGLSNSIHCPSYNVDNIKSEMMHAYRLSLFKEPRMAFVGIGVDANFMLEKAKQIPASLNLLGTAVENTSKYVGGESRHPTGGDLTYASLVTEGPGLTSKDAASAAVLQYVMGVGPSVKYSPGLVSRLGKAVHSAMGNDNFAISAVNLPYSDTGLFGFSVAGNASDMETIMQAAAKEFAAVTKSGAISDQAVTSAKNQLKAAIHMDFESTASIANHLAVESLMTDKPRELGDLLTTVDSVSAADVANVAKKIINGKPTMACRGNLSWTPRLVDLM</sequence>
<dbReference type="Gene3D" id="3.30.830.10">
    <property type="entry name" value="Metalloenzyme, LuxS/M16 peptidase-like"/>
    <property type="match status" value="2"/>
</dbReference>
<accession>A0A210QM53</accession>